<dbReference type="EMBL" id="JAAAID010000398">
    <property type="protein sequence ID" value="KAG0017980.1"/>
    <property type="molecule type" value="Genomic_DNA"/>
</dbReference>
<sequence length="246" mass="28062">MKFSLSTFLGVFSLALSLAPSTVQACERECQVNVSHAFADKYQILSNEYFTLLGRKVEESLFYGISAGNVLTPIEKDDAVKTIRDSVTKAQNAWDVTIFQTVFDTIFKDEPKFKGDCNHPHRVNQPPRGVNWTMPDCHNMDYICGNPPSICHFMPMIKTRIVNKLIYQLQGRVDGDDSDVYANYIGPALQTLLMQQPKLADYSSKLHANLNQIMEVIKKELSDFANDAQWKREWDMEIKILLLTFP</sequence>
<reference evidence="2" key="1">
    <citation type="journal article" date="2020" name="Fungal Divers.">
        <title>Resolving the Mortierellaceae phylogeny through synthesis of multi-gene phylogenetics and phylogenomics.</title>
        <authorList>
            <person name="Vandepol N."/>
            <person name="Liber J."/>
            <person name="Desiro A."/>
            <person name="Na H."/>
            <person name="Kennedy M."/>
            <person name="Barry K."/>
            <person name="Grigoriev I.V."/>
            <person name="Miller A.N."/>
            <person name="O'Donnell K."/>
            <person name="Stajich J.E."/>
            <person name="Bonito G."/>
        </authorList>
    </citation>
    <scope>NUCLEOTIDE SEQUENCE</scope>
    <source>
        <strain evidence="2">NRRL 2769</strain>
    </source>
</reference>
<name>A0A9P6MXX3_9FUNG</name>
<keyword evidence="3" id="KW-1185">Reference proteome</keyword>
<proteinExistence type="predicted"/>
<keyword evidence="1" id="KW-0732">Signal</keyword>
<dbReference type="Proteomes" id="UP000703661">
    <property type="component" value="Unassembled WGS sequence"/>
</dbReference>
<accession>A0A9P6MXX3</accession>
<evidence type="ECO:0000256" key="1">
    <source>
        <dbReference type="SAM" id="SignalP"/>
    </source>
</evidence>
<dbReference type="PROSITE" id="PS51257">
    <property type="entry name" value="PROKAR_LIPOPROTEIN"/>
    <property type="match status" value="1"/>
</dbReference>
<gene>
    <name evidence="2" type="ORF">BGZ80_007678</name>
</gene>
<evidence type="ECO:0000313" key="3">
    <source>
        <dbReference type="Proteomes" id="UP000703661"/>
    </source>
</evidence>
<organism evidence="2 3">
    <name type="scientific">Entomortierella chlamydospora</name>
    <dbReference type="NCBI Taxonomy" id="101097"/>
    <lineage>
        <taxon>Eukaryota</taxon>
        <taxon>Fungi</taxon>
        <taxon>Fungi incertae sedis</taxon>
        <taxon>Mucoromycota</taxon>
        <taxon>Mortierellomycotina</taxon>
        <taxon>Mortierellomycetes</taxon>
        <taxon>Mortierellales</taxon>
        <taxon>Mortierellaceae</taxon>
        <taxon>Entomortierella</taxon>
    </lineage>
</organism>
<feature type="chain" id="PRO_5040380130" evidence="1">
    <location>
        <begin position="26"/>
        <end position="246"/>
    </location>
</feature>
<feature type="signal peptide" evidence="1">
    <location>
        <begin position="1"/>
        <end position="25"/>
    </location>
</feature>
<evidence type="ECO:0000313" key="2">
    <source>
        <dbReference type="EMBL" id="KAG0017980.1"/>
    </source>
</evidence>
<comment type="caution">
    <text evidence="2">The sequence shown here is derived from an EMBL/GenBank/DDBJ whole genome shotgun (WGS) entry which is preliminary data.</text>
</comment>
<dbReference type="OrthoDB" id="2324139at2759"/>
<protein>
    <submittedName>
        <fullName evidence="2">Uncharacterized protein</fullName>
    </submittedName>
</protein>
<dbReference type="AlphaFoldDB" id="A0A9P6MXX3"/>